<evidence type="ECO:0000313" key="11">
    <source>
        <dbReference type="EMBL" id="KAG2182785.1"/>
    </source>
</evidence>
<name>A0A8H7PZK0_9FUNG</name>
<dbReference type="Pfam" id="PF03162">
    <property type="entry name" value="Y_phosphatase2"/>
    <property type="match status" value="2"/>
</dbReference>
<dbReference type="PROSITE" id="PS50054">
    <property type="entry name" value="TYR_PHOSPHATASE_DUAL"/>
    <property type="match status" value="1"/>
</dbReference>
<evidence type="ECO:0000256" key="4">
    <source>
        <dbReference type="ARBA" id="ARBA00022801"/>
    </source>
</evidence>
<dbReference type="Gene3D" id="3.90.190.10">
    <property type="entry name" value="Protein tyrosine phosphatase superfamily"/>
    <property type="match status" value="1"/>
</dbReference>
<comment type="caution">
    <text evidence="11">The sequence shown here is derived from an EMBL/GenBank/DDBJ whole genome shotgun (WGS) entry which is preliminary data.</text>
</comment>
<dbReference type="CDD" id="cd14528">
    <property type="entry name" value="PFA-DSP_Siw14"/>
    <property type="match status" value="1"/>
</dbReference>
<evidence type="ECO:0000256" key="5">
    <source>
        <dbReference type="ARBA" id="ARBA00044949"/>
    </source>
</evidence>
<dbReference type="Proteomes" id="UP000612746">
    <property type="component" value="Unassembled WGS sequence"/>
</dbReference>
<organism evidence="11 12">
    <name type="scientific">Umbelopsis vinacea</name>
    <dbReference type="NCBI Taxonomy" id="44442"/>
    <lineage>
        <taxon>Eukaryota</taxon>
        <taxon>Fungi</taxon>
        <taxon>Fungi incertae sedis</taxon>
        <taxon>Mucoromycota</taxon>
        <taxon>Mucoromycotina</taxon>
        <taxon>Umbelopsidomycetes</taxon>
        <taxon>Umbelopsidales</taxon>
        <taxon>Umbelopsidaceae</taxon>
        <taxon>Umbelopsis</taxon>
    </lineage>
</organism>
<evidence type="ECO:0000259" key="10">
    <source>
        <dbReference type="PROSITE" id="PS50054"/>
    </source>
</evidence>
<dbReference type="SUPFAM" id="SSF52799">
    <property type="entry name" value="(Phosphotyrosine protein) phosphatases II"/>
    <property type="match status" value="1"/>
</dbReference>
<dbReference type="EMBL" id="JAEPRA010000007">
    <property type="protein sequence ID" value="KAG2182785.1"/>
    <property type="molecule type" value="Genomic_DNA"/>
</dbReference>
<dbReference type="InterPro" id="IPR020422">
    <property type="entry name" value="TYR_PHOSPHATASE_DUAL_dom"/>
</dbReference>
<dbReference type="OrthoDB" id="6375174at2759"/>
<accession>A0A8H7PZK0</accession>
<dbReference type="GO" id="GO:0052840">
    <property type="term" value="F:inositol diphosphate tetrakisphosphate diphosphatase activity"/>
    <property type="evidence" value="ECO:0007669"/>
    <property type="project" value="TreeGrafter"/>
</dbReference>
<evidence type="ECO:0000256" key="6">
    <source>
        <dbReference type="ARBA" id="ARBA00047342"/>
    </source>
</evidence>
<keyword evidence="4" id="KW-0378">Hydrolase</keyword>
<feature type="domain" description="Tyrosine-protein phosphatase" evidence="10">
    <location>
        <begin position="64"/>
        <end position="238"/>
    </location>
</feature>
<evidence type="ECO:0000256" key="8">
    <source>
        <dbReference type="ARBA" id="ARBA00047927"/>
    </source>
</evidence>
<comment type="similarity">
    <text evidence="5">Belongs to the protein-tyrosine phosphatase family. Atypical dual-specificity phosphatase Siw14-like subfamily.</text>
</comment>
<comment type="catalytic activity">
    <reaction evidence="8">
        <text>1,5-bis(diphospho)-1D-myo-inositol 2,3,4,6-tetrakisphosphate + H2O = 1-diphospho-1D-myo-inositol 2,3,4,5,6-pentakisphosphate + phosphate + 2 H(+)</text>
        <dbReference type="Rhea" id="RHEA:79699"/>
        <dbReference type="ChEBI" id="CHEBI:15377"/>
        <dbReference type="ChEBI" id="CHEBI:15378"/>
        <dbReference type="ChEBI" id="CHEBI:43474"/>
        <dbReference type="ChEBI" id="CHEBI:74946"/>
        <dbReference type="ChEBI" id="CHEBI:77983"/>
        <dbReference type="EC" id="3.6.1.52"/>
    </reaction>
    <physiologicalReaction direction="left-to-right" evidence="8">
        <dbReference type="Rhea" id="RHEA:79700"/>
    </physiologicalReaction>
</comment>
<dbReference type="PRINTS" id="PR01911">
    <property type="entry name" value="PFDSPHPHTASE"/>
</dbReference>
<dbReference type="PANTHER" id="PTHR31126">
    <property type="entry name" value="TYROSINE-PROTEIN PHOSPHATASE"/>
    <property type="match status" value="1"/>
</dbReference>
<evidence type="ECO:0000256" key="7">
    <source>
        <dbReference type="ARBA" id="ARBA00047562"/>
    </source>
</evidence>
<evidence type="ECO:0000256" key="3">
    <source>
        <dbReference type="ARBA" id="ARBA00022490"/>
    </source>
</evidence>
<gene>
    <name evidence="11" type="ORF">INT44_005765</name>
</gene>
<keyword evidence="3" id="KW-0963">Cytoplasm</keyword>
<evidence type="ECO:0000256" key="2">
    <source>
        <dbReference type="ARBA" id="ARBA00012527"/>
    </source>
</evidence>
<dbReference type="FunFam" id="3.90.190.10:FF:000035">
    <property type="entry name" value="Tyrosine phosphatase, putative"/>
    <property type="match status" value="1"/>
</dbReference>
<evidence type="ECO:0000313" key="12">
    <source>
        <dbReference type="Proteomes" id="UP000612746"/>
    </source>
</evidence>
<comment type="catalytic activity">
    <reaction evidence="6">
        <text>5-diphospho-1D-myo-inositol 1,2,3,4,6-pentakisphosphate + H2O = 1D-myo-inositol hexakisphosphate + phosphate + H(+)</text>
        <dbReference type="Rhea" id="RHEA:22384"/>
        <dbReference type="ChEBI" id="CHEBI:15377"/>
        <dbReference type="ChEBI" id="CHEBI:15378"/>
        <dbReference type="ChEBI" id="CHEBI:43474"/>
        <dbReference type="ChEBI" id="CHEBI:58130"/>
        <dbReference type="ChEBI" id="CHEBI:58628"/>
        <dbReference type="EC" id="3.6.1.52"/>
    </reaction>
    <physiologicalReaction direction="left-to-right" evidence="6">
        <dbReference type="Rhea" id="RHEA:22385"/>
    </physiologicalReaction>
</comment>
<comment type="catalytic activity">
    <reaction evidence="7">
        <text>3,5-bis(diphospho)-1D-myo-inositol 1,2,4,6-tetrakisphosphate + H2O = 3-diphospho-1D-myo-inositol 1,2,4,5,6-pentakisphosphate + phosphate + 2 H(+)</text>
        <dbReference type="Rhea" id="RHEA:56312"/>
        <dbReference type="ChEBI" id="CHEBI:15377"/>
        <dbReference type="ChEBI" id="CHEBI:15378"/>
        <dbReference type="ChEBI" id="CHEBI:43474"/>
        <dbReference type="ChEBI" id="CHEBI:140372"/>
        <dbReference type="ChEBI" id="CHEBI:140374"/>
        <dbReference type="EC" id="3.6.1.52"/>
    </reaction>
    <physiologicalReaction direction="left-to-right" evidence="7">
        <dbReference type="Rhea" id="RHEA:56313"/>
    </physiologicalReaction>
</comment>
<comment type="subcellular location">
    <subcellularLocation>
        <location evidence="1">Cytoplasm</location>
    </subcellularLocation>
</comment>
<dbReference type="AlphaFoldDB" id="A0A8H7PZK0"/>
<sequence length="251" mass="29138">MSEALSNADIVDIVAQENAIMSATKAVSRPQHVITISNPPWSAMDDLMGEEEEVFEEALIPPENFNMVSDYIYRSSFPKKKHFSFLKKLGLKSVLLVSNELWLYLYAGVNEPLSRHRTLILEEYPEQNMKFLEENNIKFLQFGIAGNKEPFVQIPENKISAALAAILDRRNHPMLIHCNKGKHRTGCLIGCMRKLQHWSYTSIFDEYRRFSHPKSRSMDQQFIELFDTRQVWELVDKEHMPKWPTLGDPPI</sequence>
<dbReference type="InterPro" id="IPR029021">
    <property type="entry name" value="Prot-tyrosine_phosphatase-like"/>
</dbReference>
<proteinExistence type="inferred from homology"/>
<dbReference type="GO" id="GO:0016791">
    <property type="term" value="F:phosphatase activity"/>
    <property type="evidence" value="ECO:0007669"/>
    <property type="project" value="InterPro"/>
</dbReference>
<dbReference type="PANTHER" id="PTHR31126:SF48">
    <property type="entry name" value="INOSITOL PHOSPHATASE SIW14"/>
    <property type="match status" value="1"/>
</dbReference>
<protein>
    <recommendedName>
        <fullName evidence="2">diphosphoinositol-polyphosphate diphosphatase</fullName>
        <ecNumber evidence="2">3.6.1.52</ecNumber>
    </recommendedName>
</protein>
<keyword evidence="12" id="KW-1185">Reference proteome</keyword>
<dbReference type="InterPro" id="IPR004861">
    <property type="entry name" value="Siw14-like"/>
</dbReference>
<evidence type="ECO:0000256" key="1">
    <source>
        <dbReference type="ARBA" id="ARBA00004496"/>
    </source>
</evidence>
<dbReference type="EC" id="3.6.1.52" evidence="2"/>
<dbReference type="PROSITE" id="PS00383">
    <property type="entry name" value="TYR_PHOSPHATASE_1"/>
    <property type="match status" value="1"/>
</dbReference>
<evidence type="ECO:0000256" key="9">
    <source>
        <dbReference type="ARBA" id="ARBA00048424"/>
    </source>
</evidence>
<dbReference type="InterPro" id="IPR016130">
    <property type="entry name" value="Tyr_Pase_AS"/>
</dbReference>
<reference evidence="11" key="1">
    <citation type="submission" date="2020-12" db="EMBL/GenBank/DDBJ databases">
        <title>Metabolic potential, ecology and presence of endohyphal bacteria is reflected in genomic diversity of Mucoromycotina.</title>
        <authorList>
            <person name="Muszewska A."/>
            <person name="Okrasinska A."/>
            <person name="Steczkiewicz K."/>
            <person name="Drgas O."/>
            <person name="Orlowska M."/>
            <person name="Perlinska-Lenart U."/>
            <person name="Aleksandrzak-Piekarczyk T."/>
            <person name="Szatraj K."/>
            <person name="Zielenkiewicz U."/>
            <person name="Pilsyk S."/>
            <person name="Malc E."/>
            <person name="Mieczkowski P."/>
            <person name="Kruszewska J.S."/>
            <person name="Biernat P."/>
            <person name="Pawlowska J."/>
        </authorList>
    </citation>
    <scope>NUCLEOTIDE SEQUENCE</scope>
    <source>
        <strain evidence="11">WA0000051536</strain>
    </source>
</reference>
<dbReference type="InterPro" id="IPR020428">
    <property type="entry name" value="PFA-DSPs"/>
</dbReference>
<comment type="catalytic activity">
    <reaction evidence="9">
        <text>6-diphospho-1D-myo-inositol pentakisphosphate + H2O = 1D-myo-inositol hexakisphosphate + phosphate + H(+)</text>
        <dbReference type="Rhea" id="RHEA:79703"/>
        <dbReference type="ChEBI" id="CHEBI:15377"/>
        <dbReference type="ChEBI" id="CHEBI:15378"/>
        <dbReference type="ChEBI" id="CHEBI:43474"/>
        <dbReference type="ChEBI" id="CHEBI:58130"/>
        <dbReference type="ChEBI" id="CHEBI:230534"/>
        <dbReference type="EC" id="3.6.1.52"/>
    </reaction>
    <physiologicalReaction direction="left-to-right" evidence="9">
        <dbReference type="Rhea" id="RHEA:79704"/>
    </physiologicalReaction>
</comment>
<dbReference type="GO" id="GO:0005737">
    <property type="term" value="C:cytoplasm"/>
    <property type="evidence" value="ECO:0007669"/>
    <property type="project" value="UniProtKB-SubCell"/>
</dbReference>